<evidence type="ECO:0000256" key="1">
    <source>
        <dbReference type="ARBA" id="ARBA00004651"/>
    </source>
</evidence>
<protein>
    <submittedName>
        <fullName evidence="8">Conjugation-related ATPase</fullName>
    </submittedName>
</protein>
<dbReference type="GO" id="GO:0005886">
    <property type="term" value="C:plasma membrane"/>
    <property type="evidence" value="ECO:0007669"/>
    <property type="project" value="UniProtKB-SubCell"/>
</dbReference>
<evidence type="ECO:0000256" key="6">
    <source>
        <dbReference type="ARBA" id="ARBA00023136"/>
    </source>
</evidence>
<dbReference type="InterPro" id="IPR027417">
    <property type="entry name" value="P-loop_NTPase"/>
</dbReference>
<dbReference type="InterPro" id="IPR051539">
    <property type="entry name" value="T4SS-coupling_protein"/>
</dbReference>
<keyword evidence="4 7" id="KW-0812">Transmembrane</keyword>
<gene>
    <name evidence="8" type="ORF">FC87_GL000695</name>
</gene>
<proteinExistence type="inferred from homology"/>
<name>A0A0R2CJT4_9LACO</name>
<dbReference type="SUPFAM" id="SSF52540">
    <property type="entry name" value="P-loop containing nucleoside triphosphate hydrolases"/>
    <property type="match status" value="1"/>
</dbReference>
<evidence type="ECO:0000256" key="3">
    <source>
        <dbReference type="ARBA" id="ARBA00022475"/>
    </source>
</evidence>
<accession>A0A0R2CJT4</accession>
<dbReference type="EMBL" id="AYZI01000003">
    <property type="protein sequence ID" value="KRM91870.1"/>
    <property type="molecule type" value="Genomic_DNA"/>
</dbReference>
<dbReference type="Proteomes" id="UP000051586">
    <property type="component" value="Unassembled WGS sequence"/>
</dbReference>
<dbReference type="Pfam" id="PF02534">
    <property type="entry name" value="T4SS-DNA_transf"/>
    <property type="match status" value="1"/>
</dbReference>
<dbReference type="InterPro" id="IPR003688">
    <property type="entry name" value="TraG/VirD4"/>
</dbReference>
<evidence type="ECO:0000313" key="8">
    <source>
        <dbReference type="EMBL" id="KRM91870.1"/>
    </source>
</evidence>
<comment type="subcellular location">
    <subcellularLocation>
        <location evidence="1">Cell membrane</location>
        <topology evidence="1">Multi-pass membrane protein</topology>
    </subcellularLocation>
</comment>
<dbReference type="AlphaFoldDB" id="A0A0R2CJT4"/>
<dbReference type="CDD" id="cd01127">
    <property type="entry name" value="TrwB_TraG_TraD_VirD4"/>
    <property type="match status" value="1"/>
</dbReference>
<keyword evidence="5 7" id="KW-1133">Transmembrane helix</keyword>
<feature type="transmembrane region" description="Helical" evidence="7">
    <location>
        <begin position="28"/>
        <end position="47"/>
    </location>
</feature>
<evidence type="ECO:0000256" key="7">
    <source>
        <dbReference type="SAM" id="Phobius"/>
    </source>
</evidence>
<comment type="similarity">
    <text evidence="2">Belongs to the VirD4/TraG family.</text>
</comment>
<evidence type="ECO:0000256" key="4">
    <source>
        <dbReference type="ARBA" id="ARBA00022692"/>
    </source>
</evidence>
<evidence type="ECO:0000256" key="5">
    <source>
        <dbReference type="ARBA" id="ARBA00022989"/>
    </source>
</evidence>
<feature type="transmembrane region" description="Helical" evidence="7">
    <location>
        <begin position="94"/>
        <end position="113"/>
    </location>
</feature>
<keyword evidence="6 7" id="KW-0472">Membrane</keyword>
<organism evidence="8 9">
    <name type="scientific">Fructilactobacillus florum DSM 22689 = JCM 16035</name>
    <dbReference type="NCBI Taxonomy" id="1423745"/>
    <lineage>
        <taxon>Bacteria</taxon>
        <taxon>Bacillati</taxon>
        <taxon>Bacillota</taxon>
        <taxon>Bacilli</taxon>
        <taxon>Lactobacillales</taxon>
        <taxon>Lactobacillaceae</taxon>
        <taxon>Fructilactobacillus</taxon>
    </lineage>
</organism>
<dbReference type="RefSeq" id="WP_056961537.1">
    <property type="nucleotide sequence ID" value="NZ_AYZI01000003.1"/>
</dbReference>
<dbReference type="PANTHER" id="PTHR37937:SF1">
    <property type="entry name" value="CONJUGATIVE TRANSFER: DNA TRANSPORT"/>
    <property type="match status" value="1"/>
</dbReference>
<keyword evidence="3" id="KW-1003">Cell membrane</keyword>
<reference evidence="8 9" key="1">
    <citation type="journal article" date="2015" name="Genome Announc.">
        <title>Expanding the biotechnology potential of lactobacilli through comparative genomics of 213 strains and associated genera.</title>
        <authorList>
            <person name="Sun Z."/>
            <person name="Harris H.M."/>
            <person name="McCann A."/>
            <person name="Guo C."/>
            <person name="Argimon S."/>
            <person name="Zhang W."/>
            <person name="Yang X."/>
            <person name="Jeffery I.B."/>
            <person name="Cooney J.C."/>
            <person name="Kagawa T.F."/>
            <person name="Liu W."/>
            <person name="Song Y."/>
            <person name="Salvetti E."/>
            <person name="Wrobel A."/>
            <person name="Rasinkangas P."/>
            <person name="Parkhill J."/>
            <person name="Rea M.C."/>
            <person name="O'Sullivan O."/>
            <person name="Ritari J."/>
            <person name="Douillard F.P."/>
            <person name="Paul Ross R."/>
            <person name="Yang R."/>
            <person name="Briner A.E."/>
            <person name="Felis G.E."/>
            <person name="de Vos W.M."/>
            <person name="Barrangou R."/>
            <person name="Klaenhammer T.R."/>
            <person name="Caufield P.W."/>
            <person name="Cui Y."/>
            <person name="Zhang H."/>
            <person name="O'Toole P.W."/>
        </authorList>
    </citation>
    <scope>NUCLEOTIDE SEQUENCE [LARGE SCALE GENOMIC DNA]</scope>
    <source>
        <strain evidence="8 9">DSM 22689</strain>
    </source>
</reference>
<dbReference type="STRING" id="1423745.GCA_001311215_01774"/>
<sequence length="426" mass="48979">MFGKSLGNGKNKRTQAQGPWWSQSKRQLIIALIVTAIVGMSIAGYMSQITYKLWIYLKYLRLYFNVDKPNPIKLHDILDLRGFWIFNDLAYPSLIYWIIFIAFGLSTVWYRIFRSYITYNTFEYGNESFEDNKKVSKQYTNIPDRNESFSCYGGIPVLHKNNLFGKLMQIFTYVVVPKANRVNIPSNKIQVFIQKAFKKSKILGKYMIDQATNNTLIYGITRSGKGETFVFPLIDILSRAKKKVSIFVNDPKGELSRSSFFTLIKRGYKVVIIDLSNMYKSASYNPLNVIIDYAKKGYTDQVQMEVNKISTSIYQTKSAGGSDPFWANSSSNLLNALILAQIDLARRNNDWDKVTLFNIYQMLTQMAGKEVLVDSNENITDDPEIGKRESILTHYFKLMAKAPYDRIKIVFANLCTTFLIINSNNS</sequence>
<dbReference type="PATRIC" id="fig|1423745.4.peg.735"/>
<evidence type="ECO:0000256" key="2">
    <source>
        <dbReference type="ARBA" id="ARBA00008806"/>
    </source>
</evidence>
<dbReference type="PANTHER" id="PTHR37937">
    <property type="entry name" value="CONJUGATIVE TRANSFER: DNA TRANSPORT"/>
    <property type="match status" value="1"/>
</dbReference>
<comment type="caution">
    <text evidence="8">The sequence shown here is derived from an EMBL/GenBank/DDBJ whole genome shotgun (WGS) entry which is preliminary data.</text>
</comment>
<evidence type="ECO:0000313" key="9">
    <source>
        <dbReference type="Proteomes" id="UP000051586"/>
    </source>
</evidence>